<gene>
    <name evidence="1" type="ORF">LCMAC101_05320</name>
</gene>
<reference evidence="1" key="1">
    <citation type="journal article" date="2019" name="MBio">
        <title>Virus Genomes from Deep Sea Sediments Expand the Ocean Megavirome and Support Independent Origins of Viral Gigantism.</title>
        <authorList>
            <person name="Backstrom D."/>
            <person name="Yutin N."/>
            <person name="Jorgensen S.L."/>
            <person name="Dharamshi J."/>
            <person name="Homa F."/>
            <person name="Zaremba-Niedwiedzka K."/>
            <person name="Spang A."/>
            <person name="Wolf Y.I."/>
            <person name="Koonin E.V."/>
            <person name="Ettema T.J."/>
        </authorList>
    </citation>
    <scope>NUCLEOTIDE SEQUENCE</scope>
</reference>
<evidence type="ECO:0000313" key="1">
    <source>
        <dbReference type="EMBL" id="QBK85937.1"/>
    </source>
</evidence>
<protein>
    <submittedName>
        <fullName evidence="1">Uncharacterized protein</fullName>
    </submittedName>
</protein>
<organism evidence="1">
    <name type="scientific">Marseillevirus LCMAC101</name>
    <dbReference type="NCBI Taxonomy" id="2506602"/>
    <lineage>
        <taxon>Viruses</taxon>
        <taxon>Varidnaviria</taxon>
        <taxon>Bamfordvirae</taxon>
        <taxon>Nucleocytoviricota</taxon>
        <taxon>Megaviricetes</taxon>
        <taxon>Pimascovirales</taxon>
        <taxon>Pimascovirales incertae sedis</taxon>
        <taxon>Marseilleviridae</taxon>
    </lineage>
</organism>
<proteinExistence type="predicted"/>
<sequence>MGTATSTVIDNTSSYIWGDMSEVSLPFGQTKKFILKSALKFIYVKEGDHYKLSPNTNWTTDKFIQDASILRIFKIFRHGDGHIQIFASFDGETGLYDVSGLFDAVSPLQIKTAYLHDLSISSPQIPKPSVYDKGGYMCGFPLKTVSNNDTQLYSKSL</sequence>
<dbReference type="EMBL" id="MK500328">
    <property type="protein sequence ID" value="QBK85937.1"/>
    <property type="molecule type" value="Genomic_DNA"/>
</dbReference>
<name>A0A481YSL9_9VIRU</name>
<accession>A0A481YSL9</accession>